<feature type="compositionally biased region" description="Basic and acidic residues" evidence="1">
    <location>
        <begin position="16"/>
        <end position="31"/>
    </location>
</feature>
<reference evidence="2 3" key="1">
    <citation type="submission" date="2023-10" db="EMBL/GenBank/DDBJ databases">
        <title>Sorlinia euscelidii gen. nov., sp. nov., an acetic acid bacteria isolated from the gut of Euscelidius variegatus emitter.</title>
        <authorList>
            <person name="Michoud G."/>
            <person name="Marasco R."/>
            <person name="Seferji K."/>
            <person name="Gonella E."/>
            <person name="Garuglieri E."/>
            <person name="Alma A."/>
            <person name="Mapelli F."/>
            <person name="Borin S."/>
            <person name="Daffonchio D."/>
            <person name="Crotti E."/>
        </authorList>
    </citation>
    <scope>NUCLEOTIDE SEQUENCE [LARGE SCALE GENOMIC DNA]</scope>
    <source>
        <strain evidence="2 3">EV16P</strain>
    </source>
</reference>
<proteinExistence type="predicted"/>
<dbReference type="Proteomes" id="UP001312908">
    <property type="component" value="Unassembled WGS sequence"/>
</dbReference>
<accession>A0ABU7U400</accession>
<dbReference type="Pfam" id="PF10014">
    <property type="entry name" value="2OG-Fe_Oxy_2"/>
    <property type="match status" value="1"/>
</dbReference>
<name>A0ABU7U400_9PROT</name>
<feature type="region of interest" description="Disordered" evidence="1">
    <location>
        <begin position="1"/>
        <end position="31"/>
    </location>
</feature>
<dbReference type="Gene3D" id="2.60.120.620">
    <property type="entry name" value="q2cbj1_9rhob like domain"/>
    <property type="match status" value="1"/>
</dbReference>
<evidence type="ECO:0000256" key="1">
    <source>
        <dbReference type="SAM" id="MobiDB-lite"/>
    </source>
</evidence>
<dbReference type="EMBL" id="JAWJZY010000002">
    <property type="protein sequence ID" value="MEE8658671.1"/>
    <property type="molecule type" value="Genomic_DNA"/>
</dbReference>
<gene>
    <name evidence="2" type="ORF">DOFOFD_06570</name>
</gene>
<evidence type="ECO:0000313" key="2">
    <source>
        <dbReference type="EMBL" id="MEE8658671.1"/>
    </source>
</evidence>
<keyword evidence="2" id="KW-0223">Dioxygenase</keyword>
<evidence type="ECO:0000313" key="3">
    <source>
        <dbReference type="Proteomes" id="UP001312908"/>
    </source>
</evidence>
<organism evidence="2 3">
    <name type="scientific">Sorlinia euscelidii</name>
    <dbReference type="NCBI Taxonomy" id="3081148"/>
    <lineage>
        <taxon>Bacteria</taxon>
        <taxon>Pseudomonadati</taxon>
        <taxon>Pseudomonadota</taxon>
        <taxon>Alphaproteobacteria</taxon>
        <taxon>Acetobacterales</taxon>
        <taxon>Acetobacteraceae</taxon>
        <taxon>Sorlinia</taxon>
    </lineage>
</organism>
<sequence length="265" mass="30163">MQRSTVMNEVGATNMKHSDHHPSDQKPSLPDDIRKSLIQSGFVFATGEEMKSAFTPQELESWPHFAESWNHLGLDRYMADGGRYRRRRYGVFSLHDGHITAKQHQPHYQSRDYNTLNGGVQRWFSPVEEATGRNPLLLKILGHLYHLATILTPDAAQPEKWHAEMHQFRIEVAEEGTGNPTPEGLHRDGVDWVWVMMVARQNVAEGVTSIHDLSKNEVGRFTLRNPLDSAFVDDHRVYHGVTPITRVDPSAPGHRDVLVVTIRRA</sequence>
<keyword evidence="3" id="KW-1185">Reference proteome</keyword>
<comment type="caution">
    <text evidence="2">The sequence shown here is derived from an EMBL/GenBank/DDBJ whole genome shotgun (WGS) entry which is preliminary data.</text>
</comment>
<dbReference type="GO" id="GO:0051213">
    <property type="term" value="F:dioxygenase activity"/>
    <property type="evidence" value="ECO:0007669"/>
    <property type="project" value="UniProtKB-KW"/>
</dbReference>
<keyword evidence="2" id="KW-0560">Oxidoreductase</keyword>
<dbReference type="InterPro" id="IPR018724">
    <property type="entry name" value="2OG-Fe_dioxygenase"/>
</dbReference>
<protein>
    <submittedName>
        <fullName evidence="2">2OG-Fe dioxygenase family protein</fullName>
    </submittedName>
</protein>